<keyword evidence="1" id="KW-1185">Reference proteome</keyword>
<dbReference type="WBParaSite" id="HCON_00144745-00001">
    <property type="protein sequence ID" value="HCON_00144745-00001"/>
    <property type="gene ID" value="HCON_00144745"/>
</dbReference>
<sequence length="28" mass="3424">MLLSPEEECLLLQRAHTHEHEKLRIKRL</sequence>
<accession>A0A7I5ECR8</accession>
<organism evidence="1 2">
    <name type="scientific">Haemonchus contortus</name>
    <name type="common">Barber pole worm</name>
    <dbReference type="NCBI Taxonomy" id="6289"/>
    <lineage>
        <taxon>Eukaryota</taxon>
        <taxon>Metazoa</taxon>
        <taxon>Ecdysozoa</taxon>
        <taxon>Nematoda</taxon>
        <taxon>Chromadorea</taxon>
        <taxon>Rhabditida</taxon>
        <taxon>Rhabditina</taxon>
        <taxon>Rhabditomorpha</taxon>
        <taxon>Strongyloidea</taxon>
        <taxon>Trichostrongylidae</taxon>
        <taxon>Haemonchus</taxon>
    </lineage>
</organism>
<reference evidence="2" key="1">
    <citation type="submission" date="2020-12" db="UniProtKB">
        <authorList>
            <consortium name="WormBaseParasite"/>
        </authorList>
    </citation>
    <scope>IDENTIFICATION</scope>
    <source>
        <strain evidence="2">MHco3</strain>
    </source>
</reference>
<protein>
    <submittedName>
        <fullName evidence="2">Transposase</fullName>
    </submittedName>
</protein>
<evidence type="ECO:0000313" key="2">
    <source>
        <dbReference type="WBParaSite" id="HCON_00144745-00001"/>
    </source>
</evidence>
<proteinExistence type="predicted"/>
<dbReference type="AlphaFoldDB" id="A0A7I5ECR8"/>
<dbReference type="Proteomes" id="UP000025227">
    <property type="component" value="Unplaced"/>
</dbReference>
<evidence type="ECO:0000313" key="1">
    <source>
        <dbReference type="Proteomes" id="UP000025227"/>
    </source>
</evidence>
<name>A0A7I5ECR8_HAECO</name>